<dbReference type="EMBL" id="VOEJ01000006">
    <property type="protein sequence ID" value="TWR27386.1"/>
    <property type="molecule type" value="Genomic_DNA"/>
</dbReference>
<evidence type="ECO:0000313" key="2">
    <source>
        <dbReference type="EMBL" id="TWR27386.1"/>
    </source>
</evidence>
<evidence type="ECO:0000256" key="1">
    <source>
        <dbReference type="SAM" id="SignalP"/>
    </source>
</evidence>
<evidence type="ECO:0008006" key="4">
    <source>
        <dbReference type="Google" id="ProtNLM"/>
    </source>
</evidence>
<feature type="chain" id="PRO_5022020719" description="Outer membrane protein beta-barrel domain-containing protein" evidence="1">
    <location>
        <begin position="24"/>
        <end position="163"/>
    </location>
</feature>
<dbReference type="Proteomes" id="UP000320042">
    <property type="component" value="Unassembled WGS sequence"/>
</dbReference>
<dbReference type="OrthoDB" id="978645at2"/>
<name>A0A563U7S4_9SPHI</name>
<evidence type="ECO:0000313" key="3">
    <source>
        <dbReference type="Proteomes" id="UP000320042"/>
    </source>
</evidence>
<organism evidence="2 3">
    <name type="scientific">Mucilaginibacter pallidiroseus</name>
    <dbReference type="NCBI Taxonomy" id="2599295"/>
    <lineage>
        <taxon>Bacteria</taxon>
        <taxon>Pseudomonadati</taxon>
        <taxon>Bacteroidota</taxon>
        <taxon>Sphingobacteriia</taxon>
        <taxon>Sphingobacteriales</taxon>
        <taxon>Sphingobacteriaceae</taxon>
        <taxon>Mucilaginibacter</taxon>
    </lineage>
</organism>
<accession>A0A563U7S4</accession>
<keyword evidence="3" id="KW-1185">Reference proteome</keyword>
<dbReference type="RefSeq" id="WP_146382354.1">
    <property type="nucleotide sequence ID" value="NZ_VOEJ01000006.1"/>
</dbReference>
<dbReference type="AlphaFoldDB" id="A0A563U7S4"/>
<proteinExistence type="predicted"/>
<reference evidence="2 3" key="1">
    <citation type="submission" date="2019-07" db="EMBL/GenBank/DDBJ databases">
        <authorList>
            <person name="Kim J."/>
        </authorList>
    </citation>
    <scope>NUCLEOTIDE SEQUENCE [LARGE SCALE GENOMIC DNA]</scope>
    <source>
        <strain evidence="3">dk17</strain>
    </source>
</reference>
<gene>
    <name evidence="2" type="ORF">FPZ43_12955</name>
</gene>
<comment type="caution">
    <text evidence="2">The sequence shown here is derived from an EMBL/GenBank/DDBJ whole genome shotgun (WGS) entry which is preliminary data.</text>
</comment>
<keyword evidence="1" id="KW-0732">Signal</keyword>
<sequence>MKKLASITLVLFCFLVVTKRASAQDYKTAVGGKFGAFENGISVKYFMDKGTALEGVLGFRSRGAVFTGLYELHQQAFNVPLLNFYYGAGAHIGAIGKGEFRRFGDDRYYDSSHLLLGADAVLGLEYKFPDAPIAVSLDLNPRLELATGPFFDVAPGLGIKYTF</sequence>
<protein>
    <recommendedName>
        <fullName evidence="4">Outer membrane protein beta-barrel domain-containing protein</fullName>
    </recommendedName>
</protein>
<feature type="signal peptide" evidence="1">
    <location>
        <begin position="1"/>
        <end position="23"/>
    </location>
</feature>